<name>H3RLL5_PANSE</name>
<gene>
    <name evidence="2" type="ORF">CKS_5590</name>
    <name evidence="1" type="ORF">DSJ_26555</name>
</gene>
<sequence>MKHIILPPLREYGVAELREGRASSAIVYNSALRDAAEAIKRAGFTYSHEIAVRSIYLDDAFRVDTFGCERVGLTERVQATANNRERLRRAVSALSRTT</sequence>
<organism evidence="2 3">
    <name type="scientific">Pantoea stewartii subsp. stewartii DC283</name>
    <dbReference type="NCBI Taxonomy" id="660596"/>
    <lineage>
        <taxon>Bacteria</taxon>
        <taxon>Pseudomonadati</taxon>
        <taxon>Pseudomonadota</taxon>
        <taxon>Gammaproteobacteria</taxon>
        <taxon>Enterobacterales</taxon>
        <taxon>Erwiniaceae</taxon>
        <taxon>Pantoea</taxon>
    </lineage>
</organism>
<reference evidence="1 4" key="3">
    <citation type="submission" date="2016-10" db="EMBL/GenBank/DDBJ databases">
        <title>Complete Genome Assembly of Pantoea stewartii subsp. stewartii DC283, a Corn Pathogen.</title>
        <authorList>
            <person name="Duong D.A."/>
            <person name="Stevens A.M."/>
            <person name="Jensen R.V."/>
        </authorList>
    </citation>
    <scope>NUCLEOTIDE SEQUENCE [LARGE SCALE GENOMIC DNA]</scope>
    <source>
        <strain evidence="1 4">DC283</strain>
        <plasmid evidence="1 4">ppDSJ01</plasmid>
    </source>
</reference>
<dbReference type="EMBL" id="CP017592">
    <property type="protein sequence ID" value="ARF52772.1"/>
    <property type="molecule type" value="Genomic_DNA"/>
</dbReference>
<evidence type="ECO:0000313" key="2">
    <source>
        <dbReference type="EMBL" id="EHT97728.1"/>
    </source>
</evidence>
<evidence type="ECO:0000313" key="3">
    <source>
        <dbReference type="Proteomes" id="UP000005050"/>
    </source>
</evidence>
<keyword evidence="1" id="KW-0614">Plasmid</keyword>
<proteinExistence type="predicted"/>
<dbReference type="PATRIC" id="fig|660596.6.peg.5357"/>
<dbReference type="AlphaFoldDB" id="H3RLL5"/>
<dbReference type="OrthoDB" id="9977414at2"/>
<geneLocation type="plasmid" evidence="1 4">
    <name>ppDSJ01</name>
</geneLocation>
<dbReference type="EMBL" id="AHIE01000047">
    <property type="protein sequence ID" value="EHT97728.1"/>
    <property type="molecule type" value="Genomic_DNA"/>
</dbReference>
<dbReference type="Proteomes" id="UP000192380">
    <property type="component" value="Plasmid ppDSJ01"/>
</dbReference>
<evidence type="ECO:0000313" key="1">
    <source>
        <dbReference type="EMBL" id="ARF52772.1"/>
    </source>
</evidence>
<accession>H3RLL5</accession>
<protein>
    <submittedName>
        <fullName evidence="2">Uncharacterized protein</fullName>
    </submittedName>
</protein>
<reference evidence="2 3" key="1">
    <citation type="journal article" date="2012" name="Mol. Microbiol.">
        <title>The genetic and structural basis of two distinct terminal side branch residues in stewartan and amylovoran exopolysaccharides and their potential role in host adaptation.</title>
        <authorList>
            <person name="Wang X."/>
            <person name="Yang F."/>
            <person name="von Bodman S.B."/>
        </authorList>
    </citation>
    <scope>NUCLEOTIDE SEQUENCE [LARGE SCALE GENOMIC DNA]</scope>
    <source>
        <strain evidence="2 3">DC283</strain>
    </source>
</reference>
<evidence type="ECO:0000313" key="4">
    <source>
        <dbReference type="Proteomes" id="UP000192380"/>
    </source>
</evidence>
<keyword evidence="4" id="KW-1185">Reference proteome</keyword>
<dbReference type="Proteomes" id="UP000005050">
    <property type="component" value="Unassembled WGS sequence"/>
</dbReference>
<dbReference type="KEGG" id="pstw:DSJ_26555"/>
<dbReference type="RefSeq" id="WP_006122394.1">
    <property type="nucleotide sequence ID" value="NZ_AHIE01000047.1"/>
</dbReference>
<reference evidence="2" key="2">
    <citation type="submission" date="2012-01" db="EMBL/GenBank/DDBJ databases">
        <authorList>
            <person name="Biehl B.S."/>
            <person name="Ding Y."/>
            <person name="Dugan-Rocha S.P."/>
            <person name="Gibbs R.A."/>
            <person name="Glasner J.D."/>
            <person name="Kovar C."/>
            <person name="Muzny D.M."/>
            <person name="Neeno-Eckwall E.C."/>
            <person name="Perna N.T."/>
            <person name="Qin X."/>
            <person name="von Bodman S.B."/>
            <person name="Weinstock G.M."/>
        </authorList>
    </citation>
    <scope>NUCLEOTIDE SEQUENCE</scope>
    <source>
        <strain evidence="2">DC283</strain>
    </source>
</reference>